<dbReference type="Proteomes" id="UP001386955">
    <property type="component" value="Unassembled WGS sequence"/>
</dbReference>
<proteinExistence type="predicted"/>
<gene>
    <name evidence="2" type="ORF">VNO78_22937</name>
</gene>
<accession>A0AAN9S341</accession>
<reference evidence="2 3" key="1">
    <citation type="submission" date="2024-01" db="EMBL/GenBank/DDBJ databases">
        <title>The genomes of 5 underutilized Papilionoideae crops provide insights into root nodulation and disease resistanc.</title>
        <authorList>
            <person name="Jiang F."/>
        </authorList>
    </citation>
    <scope>NUCLEOTIDE SEQUENCE [LARGE SCALE GENOMIC DNA]</scope>
    <source>
        <strain evidence="2">DUOXIRENSHENG_FW03</strain>
        <tissue evidence="2">Leaves</tissue>
    </source>
</reference>
<keyword evidence="3" id="KW-1185">Reference proteome</keyword>
<comment type="caution">
    <text evidence="2">The sequence shown here is derived from an EMBL/GenBank/DDBJ whole genome shotgun (WGS) entry which is preliminary data.</text>
</comment>
<organism evidence="2 3">
    <name type="scientific">Psophocarpus tetragonolobus</name>
    <name type="common">Winged bean</name>
    <name type="synonym">Dolichos tetragonolobus</name>
    <dbReference type="NCBI Taxonomy" id="3891"/>
    <lineage>
        <taxon>Eukaryota</taxon>
        <taxon>Viridiplantae</taxon>
        <taxon>Streptophyta</taxon>
        <taxon>Embryophyta</taxon>
        <taxon>Tracheophyta</taxon>
        <taxon>Spermatophyta</taxon>
        <taxon>Magnoliopsida</taxon>
        <taxon>eudicotyledons</taxon>
        <taxon>Gunneridae</taxon>
        <taxon>Pentapetalae</taxon>
        <taxon>rosids</taxon>
        <taxon>fabids</taxon>
        <taxon>Fabales</taxon>
        <taxon>Fabaceae</taxon>
        <taxon>Papilionoideae</taxon>
        <taxon>50 kb inversion clade</taxon>
        <taxon>NPAAA clade</taxon>
        <taxon>indigoferoid/millettioid clade</taxon>
        <taxon>Phaseoleae</taxon>
        <taxon>Psophocarpus</taxon>
    </lineage>
</organism>
<sequence length="90" mass="9856">MMRHVAWTLSKLCSPKSKGFKAFPDLNRLHTILKQANSLLSKSTRIVDSTGKGSETNDSNRKGSSSGNNPSSKNEQKKTCDDCNTTKTPL</sequence>
<evidence type="ECO:0000313" key="3">
    <source>
        <dbReference type="Proteomes" id="UP001386955"/>
    </source>
</evidence>
<evidence type="ECO:0000256" key="1">
    <source>
        <dbReference type="SAM" id="MobiDB-lite"/>
    </source>
</evidence>
<name>A0AAN9S341_PSOTE</name>
<protein>
    <submittedName>
        <fullName evidence="2">Uncharacterized protein</fullName>
    </submittedName>
</protein>
<dbReference type="AlphaFoldDB" id="A0AAN9S341"/>
<dbReference type="EMBL" id="JAYMYS010000006">
    <property type="protein sequence ID" value="KAK7388131.1"/>
    <property type="molecule type" value="Genomic_DNA"/>
</dbReference>
<feature type="compositionally biased region" description="Low complexity" evidence="1">
    <location>
        <begin position="62"/>
        <end position="73"/>
    </location>
</feature>
<feature type="compositionally biased region" description="Polar residues" evidence="1">
    <location>
        <begin position="41"/>
        <end position="56"/>
    </location>
</feature>
<feature type="region of interest" description="Disordered" evidence="1">
    <location>
        <begin position="41"/>
        <end position="90"/>
    </location>
</feature>
<evidence type="ECO:0000313" key="2">
    <source>
        <dbReference type="EMBL" id="KAK7388131.1"/>
    </source>
</evidence>